<proteinExistence type="predicted"/>
<protein>
    <submittedName>
        <fullName evidence="1">Uncharacterized protein</fullName>
    </submittedName>
</protein>
<dbReference type="AlphaFoldDB" id="A0A3N2Q3M8"/>
<dbReference type="Proteomes" id="UP000272025">
    <property type="component" value="Unassembled WGS sequence"/>
</dbReference>
<dbReference type="GeneID" id="39582480"/>
<sequence>MLAWHAAQSWCTVCSHNRISPSSIIINTASAHVCQPHLNDSIRQVSETSWLVFNTALLTHSPLQTPDHIPNGQACWSDGHEGHFTLSAAPNPLPDSDALAEDSTLISLVHAVDNQAAVWRAGEAFIKAHHMEVSPCHWRAFASKVPGQLLDDAWPILDEPLWQHCICKVAGLLERYLVKRQLLDNCTSMAMDVSSERPNSIRTMCLADGGGSEAGSLALQFQDHPFVITHALGSIAASQVSHEEFSHK</sequence>
<keyword evidence="2" id="KW-1185">Reference proteome</keyword>
<organism evidence="1 2">
    <name type="scientific">Sodiomyces alkalinus (strain CBS 110278 / VKM F-3762 / F11)</name>
    <name type="common">Alkaliphilic filamentous fungus</name>
    <dbReference type="NCBI Taxonomy" id="1314773"/>
    <lineage>
        <taxon>Eukaryota</taxon>
        <taxon>Fungi</taxon>
        <taxon>Dikarya</taxon>
        <taxon>Ascomycota</taxon>
        <taxon>Pezizomycotina</taxon>
        <taxon>Sordariomycetes</taxon>
        <taxon>Hypocreomycetidae</taxon>
        <taxon>Glomerellales</taxon>
        <taxon>Plectosphaerellaceae</taxon>
        <taxon>Sodiomyces</taxon>
    </lineage>
</organism>
<dbReference type="OrthoDB" id="5404599at2759"/>
<evidence type="ECO:0000313" key="1">
    <source>
        <dbReference type="EMBL" id="ROT41363.1"/>
    </source>
</evidence>
<accession>A0A3N2Q3M8</accession>
<reference evidence="1 2" key="1">
    <citation type="journal article" date="2018" name="Mol. Ecol.">
        <title>The obligate alkalophilic soda-lake fungus Sodiomyces alkalinus has shifted to a protein diet.</title>
        <authorList>
            <person name="Grum-Grzhimaylo A.A."/>
            <person name="Falkoski D.L."/>
            <person name="van den Heuvel J."/>
            <person name="Valero-Jimenez C.A."/>
            <person name="Min B."/>
            <person name="Choi I.G."/>
            <person name="Lipzen A."/>
            <person name="Daum C.G."/>
            <person name="Aanen D.K."/>
            <person name="Tsang A."/>
            <person name="Henrissat B."/>
            <person name="Bilanenko E.N."/>
            <person name="de Vries R.P."/>
            <person name="van Kan J.A.L."/>
            <person name="Grigoriev I.V."/>
            <person name="Debets A.J.M."/>
        </authorList>
    </citation>
    <scope>NUCLEOTIDE SEQUENCE [LARGE SCALE GENOMIC DNA]</scope>
    <source>
        <strain evidence="1 2">F11</strain>
    </source>
</reference>
<gene>
    <name evidence="1" type="ORF">SODALDRAFT_357398</name>
</gene>
<evidence type="ECO:0000313" key="2">
    <source>
        <dbReference type="Proteomes" id="UP000272025"/>
    </source>
</evidence>
<name>A0A3N2Q3M8_SODAK</name>
<dbReference type="RefSeq" id="XP_028469169.1">
    <property type="nucleotide sequence ID" value="XM_028614002.1"/>
</dbReference>
<dbReference type="EMBL" id="ML119052">
    <property type="protein sequence ID" value="ROT41363.1"/>
    <property type="molecule type" value="Genomic_DNA"/>
</dbReference>